<keyword evidence="7" id="KW-1185">Reference proteome</keyword>
<protein>
    <submittedName>
        <fullName evidence="6">RimK family alpha-L-glutamate ligase</fullName>
    </submittedName>
</protein>
<dbReference type="Proteomes" id="UP001595824">
    <property type="component" value="Unassembled WGS sequence"/>
</dbReference>
<dbReference type="InterPro" id="IPR004666">
    <property type="entry name" value="Rp_bS6_RimK/Lys_biosynth_LsyX"/>
</dbReference>
<dbReference type="PANTHER" id="PTHR21621:SF0">
    <property type="entry name" value="BETA-CITRYLGLUTAMATE SYNTHASE B-RELATED"/>
    <property type="match status" value="1"/>
</dbReference>
<dbReference type="Gene3D" id="3.30.1490.20">
    <property type="entry name" value="ATP-grasp fold, A domain"/>
    <property type="match status" value="1"/>
</dbReference>
<sequence>MSDRPGRRPRPVGILLSTVRYEERRLLDELERRGIPAVRLDPRTLSFAPRDAERLVGMRVLNREISSQRAALTAESLEAFGAYPVNGATASRVCGNKWSTYVRLRQLGIPTPTTLLAPSPEAGREAIETVGYPAVVKPLSSSWGNRVSLITDRYAADAVLEHCAALPSAVTRTVIVQEAVRPGAPDIRGIVVDGVCVGVIVRAGGDWRNNVARGATVEQHPPDEEIQRLCVRAAAAVGARIAGVDLVEGADGHHLVLEVNSRVEFQGFERATGVDVAARIVEACVSEPTDVKVPV</sequence>
<dbReference type="Pfam" id="PF22626">
    <property type="entry name" value="LysX_preATP_grasp"/>
    <property type="match status" value="1"/>
</dbReference>
<evidence type="ECO:0000256" key="4">
    <source>
        <dbReference type="PROSITE-ProRule" id="PRU00409"/>
    </source>
</evidence>
<dbReference type="Gene3D" id="3.30.470.20">
    <property type="entry name" value="ATP-grasp fold, B domain"/>
    <property type="match status" value="1"/>
</dbReference>
<dbReference type="PANTHER" id="PTHR21621">
    <property type="entry name" value="RIBOSOMAL PROTEIN S6 MODIFICATION PROTEIN"/>
    <property type="match status" value="1"/>
</dbReference>
<keyword evidence="2 4" id="KW-0547">Nucleotide-binding</keyword>
<keyword evidence="1" id="KW-0479">Metal-binding</keyword>
<dbReference type="Gene3D" id="3.40.50.20">
    <property type="match status" value="1"/>
</dbReference>
<accession>A0ABV8TR54</accession>
<evidence type="ECO:0000256" key="1">
    <source>
        <dbReference type="ARBA" id="ARBA00022723"/>
    </source>
</evidence>
<proteinExistence type="predicted"/>
<name>A0ABV8TR54_9ACTN</name>
<dbReference type="GO" id="GO:0016874">
    <property type="term" value="F:ligase activity"/>
    <property type="evidence" value="ECO:0007669"/>
    <property type="project" value="UniProtKB-KW"/>
</dbReference>
<reference evidence="7" key="1">
    <citation type="journal article" date="2019" name="Int. J. Syst. Evol. Microbiol.">
        <title>The Global Catalogue of Microorganisms (GCM) 10K type strain sequencing project: providing services to taxonomists for standard genome sequencing and annotation.</title>
        <authorList>
            <consortium name="The Broad Institute Genomics Platform"/>
            <consortium name="The Broad Institute Genome Sequencing Center for Infectious Disease"/>
            <person name="Wu L."/>
            <person name="Ma J."/>
        </authorList>
    </citation>
    <scope>NUCLEOTIDE SEQUENCE [LARGE SCALE GENOMIC DNA]</scope>
    <source>
        <strain evidence="7">PCU 347</strain>
    </source>
</reference>
<keyword evidence="6" id="KW-0436">Ligase</keyword>
<keyword evidence="3 4" id="KW-0067">ATP-binding</keyword>
<dbReference type="Pfam" id="PF08443">
    <property type="entry name" value="RimK"/>
    <property type="match status" value="1"/>
</dbReference>
<dbReference type="InterPro" id="IPR013815">
    <property type="entry name" value="ATP_grasp_subdomain_1"/>
</dbReference>
<dbReference type="NCBIfam" id="TIGR00768">
    <property type="entry name" value="rimK_fam"/>
    <property type="match status" value="1"/>
</dbReference>
<comment type="caution">
    <text evidence="6">The sequence shown here is derived from an EMBL/GenBank/DDBJ whole genome shotgun (WGS) entry which is preliminary data.</text>
</comment>
<dbReference type="PROSITE" id="PS50975">
    <property type="entry name" value="ATP_GRASP"/>
    <property type="match status" value="1"/>
</dbReference>
<gene>
    <name evidence="6" type="ORF">ACFPC0_36205</name>
</gene>
<evidence type="ECO:0000259" key="5">
    <source>
        <dbReference type="PROSITE" id="PS50975"/>
    </source>
</evidence>
<evidence type="ECO:0000313" key="7">
    <source>
        <dbReference type="Proteomes" id="UP001595824"/>
    </source>
</evidence>
<dbReference type="InterPro" id="IPR054562">
    <property type="entry name" value="LysX/ArgX_preATP_grasp"/>
</dbReference>
<dbReference type="SUPFAM" id="SSF52440">
    <property type="entry name" value="PreATP-grasp domain"/>
    <property type="match status" value="1"/>
</dbReference>
<organism evidence="6 7">
    <name type="scientific">Streptomyces andamanensis</name>
    <dbReference type="NCBI Taxonomy" id="1565035"/>
    <lineage>
        <taxon>Bacteria</taxon>
        <taxon>Bacillati</taxon>
        <taxon>Actinomycetota</taxon>
        <taxon>Actinomycetes</taxon>
        <taxon>Kitasatosporales</taxon>
        <taxon>Streptomycetaceae</taxon>
        <taxon>Streptomyces</taxon>
    </lineage>
</organism>
<evidence type="ECO:0000313" key="6">
    <source>
        <dbReference type="EMBL" id="MFC4333112.1"/>
    </source>
</evidence>
<evidence type="ECO:0000256" key="2">
    <source>
        <dbReference type="ARBA" id="ARBA00022741"/>
    </source>
</evidence>
<dbReference type="InterPro" id="IPR011761">
    <property type="entry name" value="ATP-grasp"/>
</dbReference>
<dbReference type="EMBL" id="JBHSDP010000029">
    <property type="protein sequence ID" value="MFC4333112.1"/>
    <property type="molecule type" value="Genomic_DNA"/>
</dbReference>
<evidence type="ECO:0000256" key="3">
    <source>
        <dbReference type="ARBA" id="ARBA00022840"/>
    </source>
</evidence>
<dbReference type="InterPro" id="IPR016185">
    <property type="entry name" value="PreATP-grasp_dom_sf"/>
</dbReference>
<dbReference type="InterPro" id="IPR013651">
    <property type="entry name" value="ATP-grasp_RimK-type"/>
</dbReference>
<feature type="domain" description="ATP-grasp" evidence="5">
    <location>
        <begin position="101"/>
        <end position="285"/>
    </location>
</feature>
<dbReference type="RefSeq" id="WP_381744462.1">
    <property type="nucleotide sequence ID" value="NZ_JBHSDP010000029.1"/>
</dbReference>
<dbReference type="SUPFAM" id="SSF56059">
    <property type="entry name" value="Glutathione synthetase ATP-binding domain-like"/>
    <property type="match status" value="1"/>
</dbReference>